<dbReference type="PANTHER" id="PTHR45453">
    <property type="entry name" value="PHOSPHATE REGULON SENSOR PROTEIN PHOR"/>
    <property type="match status" value="1"/>
</dbReference>
<dbReference type="SUPFAM" id="SSF55874">
    <property type="entry name" value="ATPase domain of HSP90 chaperone/DNA topoisomerase II/histidine kinase"/>
    <property type="match status" value="1"/>
</dbReference>
<accession>A0A645DKZ1</accession>
<sequence length="100" mass="10935">MIDNAVKFTPEGGEISVEVTRGKTDTAVTIKNSGNGISEEEIEHIFERFYKVDKSRSLDAKSTGLGLYIVKSIVEMHGGEITASSEIGKYTSFSFTLPNE</sequence>
<evidence type="ECO:0000259" key="7">
    <source>
        <dbReference type="PROSITE" id="PS50109"/>
    </source>
</evidence>
<dbReference type="InterPro" id="IPR003594">
    <property type="entry name" value="HATPase_dom"/>
</dbReference>
<keyword evidence="5 8" id="KW-0418">Kinase</keyword>
<dbReference type="GO" id="GO:0000155">
    <property type="term" value="F:phosphorelay sensor kinase activity"/>
    <property type="evidence" value="ECO:0007669"/>
    <property type="project" value="TreeGrafter"/>
</dbReference>
<dbReference type="GO" id="GO:0016036">
    <property type="term" value="P:cellular response to phosphate starvation"/>
    <property type="evidence" value="ECO:0007669"/>
    <property type="project" value="TreeGrafter"/>
</dbReference>
<evidence type="ECO:0000313" key="8">
    <source>
        <dbReference type="EMBL" id="MPM89986.1"/>
    </source>
</evidence>
<protein>
    <recommendedName>
        <fullName evidence="2">histidine kinase</fullName>
        <ecNumber evidence="2">2.7.13.3</ecNumber>
    </recommendedName>
</protein>
<name>A0A645DKZ1_9ZZZZ</name>
<dbReference type="InterPro" id="IPR036890">
    <property type="entry name" value="HATPase_C_sf"/>
</dbReference>
<reference evidence="8" key="1">
    <citation type="submission" date="2019-08" db="EMBL/GenBank/DDBJ databases">
        <authorList>
            <person name="Kucharzyk K."/>
            <person name="Murdoch R.W."/>
            <person name="Higgins S."/>
            <person name="Loffler F."/>
        </authorList>
    </citation>
    <scope>NUCLEOTIDE SEQUENCE</scope>
</reference>
<evidence type="ECO:0000256" key="4">
    <source>
        <dbReference type="ARBA" id="ARBA00022679"/>
    </source>
</evidence>
<dbReference type="InterPro" id="IPR004358">
    <property type="entry name" value="Sig_transdc_His_kin-like_C"/>
</dbReference>
<dbReference type="AlphaFoldDB" id="A0A645DKZ1"/>
<dbReference type="GO" id="GO:0005886">
    <property type="term" value="C:plasma membrane"/>
    <property type="evidence" value="ECO:0007669"/>
    <property type="project" value="TreeGrafter"/>
</dbReference>
<keyword evidence="3" id="KW-0597">Phosphoprotein</keyword>
<dbReference type="EC" id="2.7.13.3" evidence="2"/>
<proteinExistence type="predicted"/>
<dbReference type="Gene3D" id="3.30.565.10">
    <property type="entry name" value="Histidine kinase-like ATPase, C-terminal domain"/>
    <property type="match status" value="1"/>
</dbReference>
<keyword evidence="4 8" id="KW-0808">Transferase</keyword>
<dbReference type="PROSITE" id="PS50109">
    <property type="entry name" value="HIS_KIN"/>
    <property type="match status" value="1"/>
</dbReference>
<dbReference type="InterPro" id="IPR050351">
    <property type="entry name" value="BphY/WalK/GraS-like"/>
</dbReference>
<dbReference type="GO" id="GO:0004721">
    <property type="term" value="F:phosphoprotein phosphatase activity"/>
    <property type="evidence" value="ECO:0007669"/>
    <property type="project" value="TreeGrafter"/>
</dbReference>
<gene>
    <name evidence="8" type="primary">resE_23</name>
    <name evidence="8" type="ORF">SDC9_137102</name>
</gene>
<dbReference type="PRINTS" id="PR00344">
    <property type="entry name" value="BCTRLSENSOR"/>
</dbReference>
<feature type="domain" description="Histidine kinase" evidence="7">
    <location>
        <begin position="1"/>
        <end position="100"/>
    </location>
</feature>
<evidence type="ECO:0000256" key="1">
    <source>
        <dbReference type="ARBA" id="ARBA00000085"/>
    </source>
</evidence>
<dbReference type="EMBL" id="VSSQ01037329">
    <property type="protein sequence ID" value="MPM89986.1"/>
    <property type="molecule type" value="Genomic_DNA"/>
</dbReference>
<organism evidence="8">
    <name type="scientific">bioreactor metagenome</name>
    <dbReference type="NCBI Taxonomy" id="1076179"/>
    <lineage>
        <taxon>unclassified sequences</taxon>
        <taxon>metagenomes</taxon>
        <taxon>ecological metagenomes</taxon>
    </lineage>
</organism>
<comment type="caution">
    <text evidence="8">The sequence shown here is derived from an EMBL/GenBank/DDBJ whole genome shotgun (WGS) entry which is preliminary data.</text>
</comment>
<keyword evidence="6" id="KW-0902">Two-component regulatory system</keyword>
<dbReference type="FunFam" id="3.30.565.10:FF:000006">
    <property type="entry name" value="Sensor histidine kinase WalK"/>
    <property type="match status" value="1"/>
</dbReference>
<dbReference type="PANTHER" id="PTHR45453:SF1">
    <property type="entry name" value="PHOSPHATE REGULON SENSOR PROTEIN PHOR"/>
    <property type="match status" value="1"/>
</dbReference>
<evidence type="ECO:0000256" key="2">
    <source>
        <dbReference type="ARBA" id="ARBA00012438"/>
    </source>
</evidence>
<dbReference type="Pfam" id="PF02518">
    <property type="entry name" value="HATPase_c"/>
    <property type="match status" value="1"/>
</dbReference>
<dbReference type="SMART" id="SM00387">
    <property type="entry name" value="HATPase_c"/>
    <property type="match status" value="1"/>
</dbReference>
<evidence type="ECO:0000256" key="5">
    <source>
        <dbReference type="ARBA" id="ARBA00022777"/>
    </source>
</evidence>
<dbReference type="CDD" id="cd00075">
    <property type="entry name" value="HATPase"/>
    <property type="match status" value="1"/>
</dbReference>
<evidence type="ECO:0000256" key="6">
    <source>
        <dbReference type="ARBA" id="ARBA00023012"/>
    </source>
</evidence>
<evidence type="ECO:0000256" key="3">
    <source>
        <dbReference type="ARBA" id="ARBA00022553"/>
    </source>
</evidence>
<comment type="catalytic activity">
    <reaction evidence="1">
        <text>ATP + protein L-histidine = ADP + protein N-phospho-L-histidine.</text>
        <dbReference type="EC" id="2.7.13.3"/>
    </reaction>
</comment>
<dbReference type="InterPro" id="IPR005467">
    <property type="entry name" value="His_kinase_dom"/>
</dbReference>